<evidence type="ECO:0000313" key="2">
    <source>
        <dbReference type="EMBL" id="MCR0985820.1"/>
    </source>
</evidence>
<keyword evidence="1" id="KW-0732">Signal</keyword>
<gene>
    <name evidence="2" type="ORF">NRP21_27585</name>
</gene>
<evidence type="ECO:0000256" key="1">
    <source>
        <dbReference type="SAM" id="SignalP"/>
    </source>
</evidence>
<accession>A0ABT1XCJ4</accession>
<evidence type="ECO:0000313" key="3">
    <source>
        <dbReference type="Proteomes" id="UP001524642"/>
    </source>
</evidence>
<proteinExistence type="predicted"/>
<keyword evidence="3" id="KW-1185">Reference proteome</keyword>
<reference evidence="2 3" key="1">
    <citation type="submission" date="2022-06" db="EMBL/GenBank/DDBJ databases">
        <title>Roseomonas CN29.</title>
        <authorList>
            <person name="Cheng Y."/>
            <person name="He X."/>
        </authorList>
    </citation>
    <scope>NUCLEOTIDE SEQUENCE [LARGE SCALE GENOMIC DNA]</scope>
    <source>
        <strain evidence="2 3">CN29</strain>
    </source>
</reference>
<sequence length="164" mass="17852">MRALGPALALLLLAGPLPATAAEAARAMRGPCEDGSCTWFRELSRSVAGASARGTLLRLQIRWWMGKDREGSGEEEGRQEILYVLCSGSRPALVGREGRRWRERPLDPGEPAAADRAAAIAYGWICHGILPDARSGPALADLYRSRPATPRNGRLLQRPEDVLR</sequence>
<feature type="signal peptide" evidence="1">
    <location>
        <begin position="1"/>
        <end position="21"/>
    </location>
</feature>
<name>A0ABT1XCJ4_9PROT</name>
<organism evidence="2 3">
    <name type="scientific">Roseomonas populi</name>
    <dbReference type="NCBI Taxonomy" id="3121582"/>
    <lineage>
        <taxon>Bacteria</taxon>
        <taxon>Pseudomonadati</taxon>
        <taxon>Pseudomonadota</taxon>
        <taxon>Alphaproteobacteria</taxon>
        <taxon>Acetobacterales</taxon>
        <taxon>Roseomonadaceae</taxon>
        <taxon>Roseomonas</taxon>
    </lineage>
</organism>
<dbReference type="RefSeq" id="WP_257719463.1">
    <property type="nucleotide sequence ID" value="NZ_JANJOU010000042.1"/>
</dbReference>
<feature type="chain" id="PRO_5047490190" evidence="1">
    <location>
        <begin position="22"/>
        <end position="164"/>
    </location>
</feature>
<dbReference type="EMBL" id="JANJOU010000042">
    <property type="protein sequence ID" value="MCR0985820.1"/>
    <property type="molecule type" value="Genomic_DNA"/>
</dbReference>
<protein>
    <submittedName>
        <fullName evidence="2">Uncharacterized protein</fullName>
    </submittedName>
</protein>
<dbReference type="Proteomes" id="UP001524642">
    <property type="component" value="Unassembled WGS sequence"/>
</dbReference>
<comment type="caution">
    <text evidence="2">The sequence shown here is derived from an EMBL/GenBank/DDBJ whole genome shotgun (WGS) entry which is preliminary data.</text>
</comment>